<dbReference type="CDD" id="cd00077">
    <property type="entry name" value="HDc"/>
    <property type="match status" value="1"/>
</dbReference>
<dbReference type="PANTHER" id="PTHR47545">
    <property type="entry name" value="MULTIFUNCTIONAL CCA PROTEIN"/>
    <property type="match status" value="1"/>
</dbReference>
<sequence>MTQTITSFTWSDLQDIFKEEAPSIPLRLMFDDGTLQQVLPEIAQLYGVEQPKAHHPEGHAFEHTMQVLDEMRKLTDNPAYLMAALCHDVGKGITPMELRPKHHNHEKNGVPIAQTICERLNVPADVMEATLVGTENHGKFHRVFDMRAVRLVDFLNFHHESALGIKGIAYLGLCDHRGRNNPKGNHECYDAWFEMWAFMTAQPALPGERPDDTRKRHAKAIDYIRKNYMK</sequence>
<keyword evidence="4" id="KW-1185">Reference proteome</keyword>
<dbReference type="BioCyc" id="JESP1508404:G14D9-13648-MONOMER"/>
<evidence type="ECO:0000256" key="1">
    <source>
        <dbReference type="ARBA" id="ARBA00022741"/>
    </source>
</evidence>
<reference evidence="3 4" key="1">
    <citation type="submission" date="2014-08" db="EMBL/GenBank/DDBJ databases">
        <title>Complete genome of a marine bacteria Jeotgalibacillus malaysiensis.</title>
        <authorList>
            <person name="Yaakop A.S."/>
            <person name="Chan K.-G."/>
            <person name="Goh K.M."/>
        </authorList>
    </citation>
    <scope>NUCLEOTIDE SEQUENCE [LARGE SCALE GENOMIC DNA]</scope>
    <source>
        <strain evidence="3 4">D5</strain>
        <plasmid evidence="4">Plasmid</plasmid>
    </source>
</reference>
<name>A0A0B5AY85_9BACL</name>
<dbReference type="SUPFAM" id="SSF109604">
    <property type="entry name" value="HD-domain/PDEase-like"/>
    <property type="match status" value="1"/>
</dbReference>
<keyword evidence="1" id="KW-0547">Nucleotide-binding</keyword>
<keyword evidence="3" id="KW-0808">Transferase</keyword>
<keyword evidence="3" id="KW-0614">Plasmid</keyword>
<dbReference type="HOGENOM" id="CLU_1203539_0_0_9"/>
<dbReference type="Pfam" id="PF01966">
    <property type="entry name" value="HD"/>
    <property type="match status" value="1"/>
</dbReference>
<dbReference type="OrthoDB" id="9805698at2"/>
<geneLocation type="plasmid" evidence="4"/>
<dbReference type="EMBL" id="CP009417">
    <property type="protein sequence ID" value="AJD93642.1"/>
    <property type="molecule type" value="Genomic_DNA"/>
</dbReference>
<dbReference type="KEGG" id="jeo:JMA_43250"/>
<dbReference type="PANTHER" id="PTHR47545:SF1">
    <property type="entry name" value="MULTIFUNCTIONAL CCA PROTEIN"/>
    <property type="match status" value="1"/>
</dbReference>
<dbReference type="GO" id="GO:0004810">
    <property type="term" value="F:CCA tRNA nucleotidyltransferase activity"/>
    <property type="evidence" value="ECO:0007669"/>
    <property type="project" value="UniProtKB-EC"/>
</dbReference>
<evidence type="ECO:0000259" key="2">
    <source>
        <dbReference type="PROSITE" id="PS51831"/>
    </source>
</evidence>
<dbReference type="PROSITE" id="PS51831">
    <property type="entry name" value="HD"/>
    <property type="match status" value="1"/>
</dbReference>
<protein>
    <submittedName>
        <fullName evidence="3">CCA tRNA nucleotidyltransferase</fullName>
        <ecNumber evidence="3">2.7.7.72</ecNumber>
    </submittedName>
</protein>
<dbReference type="AlphaFoldDB" id="A0A0B5AY85"/>
<gene>
    <name evidence="3" type="ORF">JMA_43250</name>
</gene>
<evidence type="ECO:0000313" key="3">
    <source>
        <dbReference type="EMBL" id="AJD93642.1"/>
    </source>
</evidence>
<dbReference type="Proteomes" id="UP000031449">
    <property type="component" value="Plasmid unnamed"/>
</dbReference>
<dbReference type="InterPro" id="IPR006674">
    <property type="entry name" value="HD_domain"/>
</dbReference>
<proteinExistence type="predicted"/>
<feature type="domain" description="HD" evidence="2">
    <location>
        <begin position="60"/>
        <end position="160"/>
    </location>
</feature>
<dbReference type="InterPro" id="IPR050124">
    <property type="entry name" value="tRNA_CCA-adding_enzyme"/>
</dbReference>
<dbReference type="GO" id="GO:0000166">
    <property type="term" value="F:nucleotide binding"/>
    <property type="evidence" value="ECO:0007669"/>
    <property type="project" value="UniProtKB-KW"/>
</dbReference>
<organism evidence="3 4">
    <name type="scientific">Jeotgalibacillus malaysiensis</name>
    <dbReference type="NCBI Taxonomy" id="1508404"/>
    <lineage>
        <taxon>Bacteria</taxon>
        <taxon>Bacillati</taxon>
        <taxon>Bacillota</taxon>
        <taxon>Bacilli</taxon>
        <taxon>Bacillales</taxon>
        <taxon>Caryophanaceae</taxon>
        <taxon>Jeotgalibacillus</taxon>
    </lineage>
</organism>
<dbReference type="InterPro" id="IPR003607">
    <property type="entry name" value="HD/PDEase_dom"/>
</dbReference>
<accession>A0A0B5AY85</accession>
<evidence type="ECO:0000313" key="4">
    <source>
        <dbReference type="Proteomes" id="UP000031449"/>
    </source>
</evidence>
<dbReference type="Gene3D" id="1.10.3090.10">
    <property type="entry name" value="cca-adding enzyme, domain 2"/>
    <property type="match status" value="1"/>
</dbReference>
<keyword evidence="3" id="KW-0548">Nucleotidyltransferase</keyword>
<dbReference type="EC" id="2.7.7.72" evidence="3"/>